<evidence type="ECO:0000313" key="3">
    <source>
        <dbReference type="EMBL" id="CAH3188036.1"/>
    </source>
</evidence>
<reference evidence="3 4" key="1">
    <citation type="submission" date="2022-05" db="EMBL/GenBank/DDBJ databases">
        <authorList>
            <consortium name="Genoscope - CEA"/>
            <person name="William W."/>
        </authorList>
    </citation>
    <scope>NUCLEOTIDE SEQUENCE [LARGE SCALE GENOMIC DNA]</scope>
</reference>
<dbReference type="Gene3D" id="3.30.1140.40">
    <property type="entry name" value="Tctex-1"/>
    <property type="match status" value="1"/>
</dbReference>
<dbReference type="InterPro" id="IPR038586">
    <property type="entry name" value="Tctex-1-like_sf"/>
</dbReference>
<accession>A0ABN8SBF1</accession>
<dbReference type="Proteomes" id="UP001159427">
    <property type="component" value="Unassembled WGS sequence"/>
</dbReference>
<dbReference type="PANTHER" id="PTHR21255">
    <property type="entry name" value="T-COMPLEX-ASSOCIATED-TESTIS-EXPRESSED 1/ DYNEIN LIGHT CHAIN"/>
    <property type="match status" value="1"/>
</dbReference>
<protein>
    <submittedName>
        <fullName evidence="3">Uncharacterized protein</fullName>
    </submittedName>
</protein>
<dbReference type="InterPro" id="IPR005334">
    <property type="entry name" value="Tctex-1-like"/>
</dbReference>
<dbReference type="Pfam" id="PF03645">
    <property type="entry name" value="Tctex-1"/>
    <property type="match status" value="1"/>
</dbReference>
<name>A0ABN8SBF1_9CNID</name>
<evidence type="ECO:0000256" key="2">
    <source>
        <dbReference type="SAM" id="MobiDB-lite"/>
    </source>
</evidence>
<evidence type="ECO:0000256" key="1">
    <source>
        <dbReference type="ARBA" id="ARBA00005361"/>
    </source>
</evidence>
<gene>
    <name evidence="3" type="ORF">PEVE_00018107</name>
</gene>
<keyword evidence="4" id="KW-1185">Reference proteome</keyword>
<feature type="compositionally biased region" description="Polar residues" evidence="2">
    <location>
        <begin position="58"/>
        <end position="77"/>
    </location>
</feature>
<dbReference type="PANTHER" id="PTHR21255:SF65">
    <property type="entry name" value="TCTEX1 DOMAIN-CONTAINING PROTEIN 2"/>
    <property type="match status" value="1"/>
</dbReference>
<dbReference type="CDD" id="cd21451">
    <property type="entry name" value="DLC-like_TCTEX1D"/>
    <property type="match status" value="1"/>
</dbReference>
<comment type="caution">
    <text evidence="3">The sequence shown here is derived from an EMBL/GenBank/DDBJ whole genome shotgun (WGS) entry which is preliminary data.</text>
</comment>
<comment type="similarity">
    <text evidence="1">Belongs to the dynein light chain Tctex-type family.</text>
</comment>
<organism evidence="3 4">
    <name type="scientific">Porites evermanni</name>
    <dbReference type="NCBI Taxonomy" id="104178"/>
    <lineage>
        <taxon>Eukaryota</taxon>
        <taxon>Metazoa</taxon>
        <taxon>Cnidaria</taxon>
        <taxon>Anthozoa</taxon>
        <taxon>Hexacorallia</taxon>
        <taxon>Scleractinia</taxon>
        <taxon>Fungiina</taxon>
        <taxon>Poritidae</taxon>
        <taxon>Porites</taxon>
    </lineage>
</organism>
<feature type="region of interest" description="Disordered" evidence="2">
    <location>
        <begin position="36"/>
        <end position="90"/>
    </location>
</feature>
<feature type="compositionally biased region" description="Low complexity" evidence="2">
    <location>
        <begin position="42"/>
        <end position="57"/>
    </location>
</feature>
<dbReference type="EMBL" id="CALNXI010002470">
    <property type="protein sequence ID" value="CAH3188036.1"/>
    <property type="molecule type" value="Genomic_DNA"/>
</dbReference>
<proteinExistence type="inferred from homology"/>
<sequence>MRLINHANLSFLITRRTGLALEVDALPFSSDKISMMTDPASRSRSQSLHSLHGSQQRTSPDNSAQRRVSVESFSDQKLSQDSSSPRRSSRRISGAMYFSNFKRPNETKDNVQARKNTFQNTYRLEPKTRFPEITVKAVLNEVLEELESHTYSPTHSPFLAKLLSTRVLEKVKRLNIERYKIVCLVSIGSKASQGLRIASRCLWNDQLDTVVSDSFETKDFFVVGTVYGIYYE</sequence>
<evidence type="ECO:0000313" key="4">
    <source>
        <dbReference type="Proteomes" id="UP001159427"/>
    </source>
</evidence>